<evidence type="ECO:0000256" key="9">
    <source>
        <dbReference type="PROSITE-ProRule" id="PRU01240"/>
    </source>
</evidence>
<dbReference type="GO" id="GO:0005576">
    <property type="term" value="C:extracellular region"/>
    <property type="evidence" value="ECO:0007669"/>
    <property type="project" value="UniProtKB-SubCell"/>
</dbReference>
<proteinExistence type="inferred from homology"/>
<evidence type="ECO:0000256" key="5">
    <source>
        <dbReference type="ARBA" id="ARBA00022729"/>
    </source>
</evidence>
<evidence type="ECO:0000256" key="2">
    <source>
        <dbReference type="ARBA" id="ARBA00011073"/>
    </source>
</evidence>
<dbReference type="SUPFAM" id="SSF52743">
    <property type="entry name" value="Subtilisin-like"/>
    <property type="match status" value="1"/>
</dbReference>
<evidence type="ECO:0000259" key="11">
    <source>
        <dbReference type="Pfam" id="PF00082"/>
    </source>
</evidence>
<protein>
    <submittedName>
        <fullName evidence="13">Peptidase S8</fullName>
    </submittedName>
</protein>
<reference evidence="13 14" key="1">
    <citation type="submission" date="2019-04" db="EMBL/GenBank/DDBJ databases">
        <authorList>
            <person name="Hwang J.C."/>
        </authorList>
    </citation>
    <scope>NUCLEOTIDE SEQUENCE [LARGE SCALE GENOMIC DNA]</scope>
    <source>
        <strain evidence="13 14">IMCC35002</strain>
    </source>
</reference>
<dbReference type="InterPro" id="IPR023828">
    <property type="entry name" value="Peptidase_S8_Ser-AS"/>
</dbReference>
<dbReference type="CDD" id="cd07496">
    <property type="entry name" value="Peptidases_S8_13"/>
    <property type="match status" value="1"/>
</dbReference>
<evidence type="ECO:0000259" key="12">
    <source>
        <dbReference type="Pfam" id="PF04151"/>
    </source>
</evidence>
<comment type="subcellular location">
    <subcellularLocation>
        <location evidence="1">Secreted</location>
    </subcellularLocation>
</comment>
<feature type="domain" description="Peptidase C-terminal archaeal/bacterial" evidence="12">
    <location>
        <begin position="508"/>
        <end position="575"/>
    </location>
</feature>
<dbReference type="PRINTS" id="PR00723">
    <property type="entry name" value="SUBTILISIN"/>
</dbReference>
<evidence type="ECO:0000256" key="4">
    <source>
        <dbReference type="ARBA" id="ARBA00022670"/>
    </source>
</evidence>
<dbReference type="Proteomes" id="UP000305675">
    <property type="component" value="Unassembled WGS sequence"/>
</dbReference>
<accession>A0A4U1BSA6</accession>
<name>A0A4U1BSA6_9GAMM</name>
<dbReference type="PANTHER" id="PTHR43806:SF11">
    <property type="entry name" value="CEREVISIN-RELATED"/>
    <property type="match status" value="1"/>
</dbReference>
<evidence type="ECO:0000256" key="8">
    <source>
        <dbReference type="ARBA" id="ARBA00023145"/>
    </source>
</evidence>
<feature type="active site" description="Charge relay system" evidence="9">
    <location>
        <position position="243"/>
    </location>
</feature>
<dbReference type="FunFam" id="3.40.50.200:FF:000022">
    <property type="entry name" value="Extracellular protease"/>
    <property type="match status" value="1"/>
</dbReference>
<dbReference type="InterPro" id="IPR036852">
    <property type="entry name" value="Peptidase_S8/S53_dom_sf"/>
</dbReference>
<feature type="domain" description="Peptidase S8/S53" evidence="11">
    <location>
        <begin position="172"/>
        <end position="460"/>
    </location>
</feature>
<gene>
    <name evidence="13" type="ORF">FCL42_08440</name>
</gene>
<dbReference type="OrthoDB" id="9790784at2"/>
<dbReference type="PROSITE" id="PS00138">
    <property type="entry name" value="SUBTILASE_SER"/>
    <property type="match status" value="1"/>
</dbReference>
<dbReference type="InterPro" id="IPR007280">
    <property type="entry name" value="Peptidase_C_arc/bac"/>
</dbReference>
<evidence type="ECO:0000256" key="1">
    <source>
        <dbReference type="ARBA" id="ARBA00004613"/>
    </source>
</evidence>
<feature type="signal peptide" evidence="10">
    <location>
        <begin position="1"/>
        <end position="25"/>
    </location>
</feature>
<evidence type="ECO:0000313" key="13">
    <source>
        <dbReference type="EMBL" id="TKB56232.1"/>
    </source>
</evidence>
<dbReference type="PROSITE" id="PS51892">
    <property type="entry name" value="SUBTILASE"/>
    <property type="match status" value="1"/>
</dbReference>
<evidence type="ECO:0000313" key="14">
    <source>
        <dbReference type="Proteomes" id="UP000305675"/>
    </source>
</evidence>
<dbReference type="Pfam" id="PF00082">
    <property type="entry name" value="Peptidase_S8"/>
    <property type="match status" value="1"/>
</dbReference>
<keyword evidence="5 10" id="KW-0732">Signal</keyword>
<keyword evidence="14" id="KW-1185">Reference proteome</keyword>
<feature type="active site" description="Charge relay system" evidence="9">
    <location>
        <position position="424"/>
    </location>
</feature>
<evidence type="ECO:0000256" key="6">
    <source>
        <dbReference type="ARBA" id="ARBA00022801"/>
    </source>
</evidence>
<dbReference type="Gene3D" id="3.40.50.200">
    <property type="entry name" value="Peptidase S8/S53 domain"/>
    <property type="match status" value="1"/>
</dbReference>
<dbReference type="PROSITE" id="PS00137">
    <property type="entry name" value="SUBTILASE_HIS"/>
    <property type="match status" value="1"/>
</dbReference>
<feature type="chain" id="PRO_5020786906" evidence="10">
    <location>
        <begin position="26"/>
        <end position="589"/>
    </location>
</feature>
<dbReference type="GO" id="GO:0006508">
    <property type="term" value="P:proteolysis"/>
    <property type="evidence" value="ECO:0007669"/>
    <property type="project" value="UniProtKB-KW"/>
</dbReference>
<dbReference type="Gene3D" id="2.60.120.380">
    <property type="match status" value="1"/>
</dbReference>
<dbReference type="RefSeq" id="WP_136862961.1">
    <property type="nucleotide sequence ID" value="NZ_SWCJ01000004.1"/>
</dbReference>
<evidence type="ECO:0000256" key="7">
    <source>
        <dbReference type="ARBA" id="ARBA00022825"/>
    </source>
</evidence>
<keyword evidence="6 9" id="KW-0378">Hydrolase</keyword>
<keyword evidence="4 9" id="KW-0645">Protease</keyword>
<comment type="caution">
    <text evidence="13">The sequence shown here is derived from an EMBL/GenBank/DDBJ whole genome shotgun (WGS) entry which is preliminary data.</text>
</comment>
<evidence type="ECO:0000256" key="10">
    <source>
        <dbReference type="SAM" id="SignalP"/>
    </source>
</evidence>
<dbReference type="InterPro" id="IPR034176">
    <property type="entry name" value="Peptidases_S8_13"/>
</dbReference>
<dbReference type="InterPro" id="IPR015500">
    <property type="entry name" value="Peptidase_S8_subtilisin-rel"/>
</dbReference>
<evidence type="ECO:0000256" key="3">
    <source>
        <dbReference type="ARBA" id="ARBA00022525"/>
    </source>
</evidence>
<dbReference type="InterPro" id="IPR022398">
    <property type="entry name" value="Peptidase_S8_His-AS"/>
</dbReference>
<dbReference type="PANTHER" id="PTHR43806">
    <property type="entry name" value="PEPTIDASE S8"/>
    <property type="match status" value="1"/>
</dbReference>
<dbReference type="AlphaFoldDB" id="A0A4U1BSA6"/>
<dbReference type="InterPro" id="IPR000209">
    <property type="entry name" value="Peptidase_S8/S53_dom"/>
</dbReference>
<keyword evidence="8" id="KW-0865">Zymogen</keyword>
<keyword evidence="3" id="KW-0964">Secreted</keyword>
<comment type="similarity">
    <text evidence="2 9">Belongs to the peptidase S8 family.</text>
</comment>
<organism evidence="13 14">
    <name type="scientific">Ferrimonas aestuarii</name>
    <dbReference type="NCBI Taxonomy" id="2569539"/>
    <lineage>
        <taxon>Bacteria</taxon>
        <taxon>Pseudomonadati</taxon>
        <taxon>Pseudomonadota</taxon>
        <taxon>Gammaproteobacteria</taxon>
        <taxon>Alteromonadales</taxon>
        <taxon>Ferrimonadaceae</taxon>
        <taxon>Ferrimonas</taxon>
    </lineage>
</organism>
<feature type="active site" description="Charge relay system" evidence="9">
    <location>
        <position position="181"/>
    </location>
</feature>
<sequence>MTTRHSLSKLAIASSLGLICSGVSASQSPLELNASVSPQAGVGKHTRFIVKYHDQNVGPSLMSSLAGSEQSKLMRQKATELSSQLGNRIEFVRKMGLAQHHVFRIDANLDASQAKQTMRAMMAADANIASIEIDRMMQPMATPNDSRYDDQWHYFEAAAGMNLPAAWDNATGAGSVVAVLDTGYRPHADLNANLLPGYDMINDTFVSVDGDGRDNDATDPGDHVLQGECGNGYPEQDQGSSWHGTHVAGTVAAVSNNNAGVAGVAYDAKIVPVRVLGKCGGYTSDIADGIIWASGGSVSGVPANANPADVINMSLGGGGSCSSVTQSAINTARANGATVVVAAGNSNANASNYTPASCDGVITVASLGRDASRAYYSNYGSVVDVSAPGGAMSFAGDPNGILSTYNSGSTTPGSDSYDYLQGTSMAAPHVAGLVALLYEADSNMTPDNAESILKSTARADDCSNCGVGLVDSAAAVTAAINGDNGGGGGDADTVTYDNLSASRRQWVYYTVDVPAGATNLTATITGGSGDADLYTRFGSQPTTGSYECRPYENGNEETCSKANPQAGTWHIGVRAYRAFSGVSLTISYQ</sequence>
<dbReference type="GO" id="GO:0004252">
    <property type="term" value="F:serine-type endopeptidase activity"/>
    <property type="evidence" value="ECO:0007669"/>
    <property type="project" value="UniProtKB-UniRule"/>
</dbReference>
<dbReference type="InterPro" id="IPR050131">
    <property type="entry name" value="Peptidase_S8_subtilisin-like"/>
</dbReference>
<dbReference type="Pfam" id="PF04151">
    <property type="entry name" value="PPC"/>
    <property type="match status" value="1"/>
</dbReference>
<dbReference type="EMBL" id="SWCJ01000004">
    <property type="protein sequence ID" value="TKB56232.1"/>
    <property type="molecule type" value="Genomic_DNA"/>
</dbReference>
<keyword evidence="7 9" id="KW-0720">Serine protease</keyword>